<dbReference type="EMBL" id="FR854372">
    <property type="protein sequence ID" value="CCC04639.1"/>
    <property type="molecule type" value="Genomic_DNA"/>
</dbReference>
<evidence type="ECO:0000259" key="4">
    <source>
        <dbReference type="Pfam" id="PF00535"/>
    </source>
</evidence>
<dbReference type="AlphaFoldDB" id="F8KGN8"/>
<dbReference type="GO" id="GO:0016757">
    <property type="term" value="F:glycosyltransferase activity"/>
    <property type="evidence" value="ECO:0007669"/>
    <property type="project" value="UniProtKB-KW"/>
</dbReference>
<dbReference type="HOGENOM" id="CLU_025996_0_9_9"/>
<dbReference type="InterPro" id="IPR029044">
    <property type="entry name" value="Nucleotide-diphossugar_trans"/>
</dbReference>
<reference evidence="5" key="2">
    <citation type="submission" date="2011-05" db="EMBL/GenBank/DDBJ databases">
        <authorList>
            <person name="Davey R."/>
        </authorList>
    </citation>
    <scope>NUCLEOTIDE SEQUENCE</scope>
    <source>
        <strain evidence="5">ATCC 53608</strain>
    </source>
</reference>
<dbReference type="Gene3D" id="3.90.550.10">
    <property type="entry name" value="Spore Coat Polysaccharide Biosynthesis Protein SpsA, Chain A"/>
    <property type="match status" value="1"/>
</dbReference>
<dbReference type="PANTHER" id="PTHR43685">
    <property type="entry name" value="GLYCOSYLTRANSFERASE"/>
    <property type="match status" value="1"/>
</dbReference>
<dbReference type="InterPro" id="IPR001173">
    <property type="entry name" value="Glyco_trans_2-like"/>
</dbReference>
<comment type="similarity">
    <text evidence="1">Belongs to the glycosyltransferase 2 family.</text>
</comment>
<evidence type="ECO:0000256" key="3">
    <source>
        <dbReference type="ARBA" id="ARBA00022679"/>
    </source>
</evidence>
<gene>
    <name evidence="5" type="ORF">LRATCC53608_1885</name>
</gene>
<name>F8KGN8_LIMR5</name>
<proteinExistence type="inferred from homology"/>
<evidence type="ECO:0000256" key="1">
    <source>
        <dbReference type="ARBA" id="ARBA00006739"/>
    </source>
</evidence>
<dbReference type="Pfam" id="PF00535">
    <property type="entry name" value="Glycos_transf_2"/>
    <property type="match status" value="1"/>
</dbReference>
<dbReference type="SUPFAM" id="SSF53448">
    <property type="entry name" value="Nucleotide-diphospho-sugar transferases"/>
    <property type="match status" value="1"/>
</dbReference>
<keyword evidence="2" id="KW-0328">Glycosyltransferase</keyword>
<protein>
    <submittedName>
        <fullName evidence="5">Putative glycosyltransferase</fullName>
    </submittedName>
</protein>
<dbReference type="RefSeq" id="WP_003676735.1">
    <property type="nucleotide sequence ID" value="NZ_JBKZDC010000049.1"/>
</dbReference>
<dbReference type="PANTHER" id="PTHR43685:SF5">
    <property type="entry name" value="GLYCOSYLTRANSFERASE EPSE-RELATED"/>
    <property type="match status" value="1"/>
</dbReference>
<accession>A0A0S4NME9</accession>
<evidence type="ECO:0000256" key="2">
    <source>
        <dbReference type="ARBA" id="ARBA00022676"/>
    </source>
</evidence>
<keyword evidence="3 5" id="KW-0808">Transferase</keyword>
<feature type="domain" description="Glycosyltransferase 2-like" evidence="4">
    <location>
        <begin position="8"/>
        <end position="151"/>
    </location>
</feature>
<sequence>MKNKPSISIIMSVYNNQETLDACITSIQNQSFIDWEFIICNDKSTDSSLEILKQKSQQDNRITVLNNKRNMGLAYSLNKCLSTVRGRYIARMDADDISKSDRLFKQYTFLETHKSVDILGTAMFISNGERVQGIRRQDKIVQKSSFTKGSPFAHPTVMFRSDIVSVLKGYSTQVSRAEDLELWFRAYKNGFKGENLQEPLYIYHESIEDYKKRNLKAAIATSRVFLHGYKMLDFPLRERIFALKPIVSAILPDKLLKSIHEIKLEEV</sequence>
<evidence type="ECO:0000313" key="5">
    <source>
        <dbReference type="EMBL" id="CCC04639.1"/>
    </source>
</evidence>
<accession>F8KGN8</accession>
<organism evidence="5">
    <name type="scientific">Limosilactobacillus reuteri subsp. suis (strain ATCC 53608 / LMG 31752 / 1063)</name>
    <name type="common">Lactobacillus reuteri</name>
    <dbReference type="NCBI Taxonomy" id="927703"/>
    <lineage>
        <taxon>Bacteria</taxon>
        <taxon>Bacillati</taxon>
        <taxon>Bacillota</taxon>
        <taxon>Bacilli</taxon>
        <taxon>Lactobacillales</taxon>
        <taxon>Lactobacillaceae</taxon>
        <taxon>Limosilactobacillus</taxon>
    </lineage>
</organism>
<reference evidence="5" key="1">
    <citation type="journal article" date="2011" name="J. Bacteriol.">
        <title>Genome sequence of the vertebrate gut symbiont Lactobacillus reuteri ATCC 53608.</title>
        <authorList>
            <person name="Heavens D."/>
            <person name="Tailford L.E."/>
            <person name="Crossman L."/>
            <person name="Jeffers F."/>
            <person name="Mackenzie D.A."/>
            <person name="Caccamo M."/>
            <person name="Juge N."/>
        </authorList>
    </citation>
    <scope>NUCLEOTIDE SEQUENCE [LARGE SCALE GENOMIC DNA]</scope>
    <source>
        <strain evidence="5">ATCC 53608</strain>
    </source>
</reference>
<dbReference type="InterPro" id="IPR050834">
    <property type="entry name" value="Glycosyltransf_2"/>
</dbReference>